<evidence type="ECO:0000313" key="2">
    <source>
        <dbReference type="EMBL" id="POO02091.1"/>
    </source>
</evidence>
<dbReference type="InParanoid" id="A0A2P5FWA7"/>
<keyword evidence="1" id="KW-1133">Transmembrane helix</keyword>
<protein>
    <submittedName>
        <fullName evidence="2">Uncharacterized protein</fullName>
    </submittedName>
</protein>
<dbReference type="Proteomes" id="UP000237000">
    <property type="component" value="Unassembled WGS sequence"/>
</dbReference>
<gene>
    <name evidence="2" type="ORF">TorRG33x02_018750</name>
</gene>
<organism evidence="2 3">
    <name type="scientific">Trema orientale</name>
    <name type="common">Charcoal tree</name>
    <name type="synonym">Celtis orientalis</name>
    <dbReference type="NCBI Taxonomy" id="63057"/>
    <lineage>
        <taxon>Eukaryota</taxon>
        <taxon>Viridiplantae</taxon>
        <taxon>Streptophyta</taxon>
        <taxon>Embryophyta</taxon>
        <taxon>Tracheophyta</taxon>
        <taxon>Spermatophyta</taxon>
        <taxon>Magnoliopsida</taxon>
        <taxon>eudicotyledons</taxon>
        <taxon>Gunneridae</taxon>
        <taxon>Pentapetalae</taxon>
        <taxon>rosids</taxon>
        <taxon>fabids</taxon>
        <taxon>Rosales</taxon>
        <taxon>Cannabaceae</taxon>
        <taxon>Trema</taxon>
    </lineage>
</organism>
<dbReference type="OrthoDB" id="10437368at2759"/>
<proteinExistence type="predicted"/>
<feature type="transmembrane region" description="Helical" evidence="1">
    <location>
        <begin position="90"/>
        <end position="114"/>
    </location>
</feature>
<reference evidence="3" key="1">
    <citation type="submission" date="2016-06" db="EMBL/GenBank/DDBJ databases">
        <title>Parallel loss of symbiosis genes in relatives of nitrogen-fixing non-legume Parasponia.</title>
        <authorList>
            <person name="Van Velzen R."/>
            <person name="Holmer R."/>
            <person name="Bu F."/>
            <person name="Rutten L."/>
            <person name="Van Zeijl A."/>
            <person name="Liu W."/>
            <person name="Santuari L."/>
            <person name="Cao Q."/>
            <person name="Sharma T."/>
            <person name="Shen D."/>
            <person name="Roswanjaya Y."/>
            <person name="Wardhani T."/>
            <person name="Kalhor M.S."/>
            <person name="Jansen J."/>
            <person name="Van den Hoogen J."/>
            <person name="Gungor B."/>
            <person name="Hartog M."/>
            <person name="Hontelez J."/>
            <person name="Verver J."/>
            <person name="Yang W.-C."/>
            <person name="Schijlen E."/>
            <person name="Repin R."/>
            <person name="Schilthuizen M."/>
            <person name="Schranz E."/>
            <person name="Heidstra R."/>
            <person name="Miyata K."/>
            <person name="Fedorova E."/>
            <person name="Kohlen W."/>
            <person name="Bisseling T."/>
            <person name="Smit S."/>
            <person name="Geurts R."/>
        </authorList>
    </citation>
    <scope>NUCLEOTIDE SEQUENCE [LARGE SCALE GENOMIC DNA]</scope>
    <source>
        <strain evidence="3">cv. RG33-2</strain>
    </source>
</reference>
<dbReference type="EMBL" id="JXTC01000005">
    <property type="protein sequence ID" value="POO02091.1"/>
    <property type="molecule type" value="Genomic_DNA"/>
</dbReference>
<comment type="caution">
    <text evidence="2">The sequence shown here is derived from an EMBL/GenBank/DDBJ whole genome shotgun (WGS) entry which is preliminary data.</text>
</comment>
<evidence type="ECO:0000313" key="3">
    <source>
        <dbReference type="Proteomes" id="UP000237000"/>
    </source>
</evidence>
<keyword evidence="1" id="KW-0472">Membrane</keyword>
<feature type="non-terminal residue" evidence="2">
    <location>
        <position position="1"/>
    </location>
</feature>
<keyword evidence="3" id="KW-1185">Reference proteome</keyword>
<keyword evidence="1" id="KW-0812">Transmembrane</keyword>
<name>A0A2P5FWA7_TREOI</name>
<accession>A0A2P5FWA7</accession>
<evidence type="ECO:0000256" key="1">
    <source>
        <dbReference type="SAM" id="Phobius"/>
    </source>
</evidence>
<dbReference type="AlphaFoldDB" id="A0A2P5FWA7"/>
<sequence length="117" mass="13594">IGRITEMDTIWVHSCMVAEDIEWLHIWWSQTYSYSGGDHFSLNAEGSKLGSSQEGDLTIIIKATDDFPRQKKKRLPKDTRLILLKYQSRYNVNFFVIMPPPSLAVFIFLCLTFYSLI</sequence>